<evidence type="ECO:0000313" key="2">
    <source>
        <dbReference type="Proteomes" id="UP000053660"/>
    </source>
</evidence>
<accession>A0A0B1TUV5</accession>
<proteinExistence type="predicted"/>
<dbReference type="InterPro" id="IPR029063">
    <property type="entry name" value="SAM-dependent_MTases_sf"/>
</dbReference>
<protein>
    <recommendedName>
        <fullName evidence="3">Methyltransferase type 11 domain-containing protein</fullName>
    </recommendedName>
</protein>
<reference evidence="1 2" key="1">
    <citation type="submission" date="2014-03" db="EMBL/GenBank/DDBJ databases">
        <title>Draft genome of the hookworm Oesophagostomum dentatum.</title>
        <authorList>
            <person name="Mitreva M."/>
        </authorList>
    </citation>
    <scope>NUCLEOTIDE SEQUENCE [LARGE SCALE GENOMIC DNA]</scope>
    <source>
        <strain evidence="1 2">OD-Hann</strain>
    </source>
</reference>
<dbReference type="SUPFAM" id="SSF53335">
    <property type="entry name" value="S-adenosyl-L-methionine-dependent methyltransferases"/>
    <property type="match status" value="1"/>
</dbReference>
<dbReference type="EMBL" id="KN549236">
    <property type="protein sequence ID" value="KHJ99205.1"/>
    <property type="molecule type" value="Genomic_DNA"/>
</dbReference>
<organism evidence="1 2">
    <name type="scientific">Oesophagostomum dentatum</name>
    <name type="common">Nodular worm</name>
    <dbReference type="NCBI Taxonomy" id="61180"/>
    <lineage>
        <taxon>Eukaryota</taxon>
        <taxon>Metazoa</taxon>
        <taxon>Ecdysozoa</taxon>
        <taxon>Nematoda</taxon>
        <taxon>Chromadorea</taxon>
        <taxon>Rhabditida</taxon>
        <taxon>Rhabditina</taxon>
        <taxon>Rhabditomorpha</taxon>
        <taxon>Strongyloidea</taxon>
        <taxon>Strongylidae</taxon>
        <taxon>Oesophagostomum</taxon>
    </lineage>
</organism>
<name>A0A0B1TUV5_OESDE</name>
<evidence type="ECO:0008006" key="3">
    <source>
        <dbReference type="Google" id="ProtNLM"/>
    </source>
</evidence>
<dbReference type="AlphaFoldDB" id="A0A0B1TUV5"/>
<gene>
    <name evidence="1" type="ORF">OESDEN_00813</name>
</gene>
<keyword evidence="2" id="KW-1185">Reference proteome</keyword>
<dbReference type="Proteomes" id="UP000053660">
    <property type="component" value="Unassembled WGS sequence"/>
</dbReference>
<sequence>MTAFSVVNVESSHLYYNCEQFFRECARVLRRGGYLCWIDLRYQAEAESTREQAKRAGFIEDRWSDVTENVLQGIKHTAARYDEILQKSPFFVQLFSASLRATYCAPGTHTYARFVRREKGYYSALWKKDS</sequence>
<dbReference type="Gene3D" id="3.40.50.150">
    <property type="entry name" value="Vaccinia Virus protein VP39"/>
    <property type="match status" value="1"/>
</dbReference>
<dbReference type="OrthoDB" id="506498at2759"/>
<evidence type="ECO:0000313" key="1">
    <source>
        <dbReference type="EMBL" id="KHJ99205.1"/>
    </source>
</evidence>